<evidence type="ECO:0000256" key="1">
    <source>
        <dbReference type="SAM" id="Coils"/>
    </source>
</evidence>
<feature type="compositionally biased region" description="Polar residues" evidence="2">
    <location>
        <begin position="491"/>
        <end position="502"/>
    </location>
</feature>
<dbReference type="EMBL" id="CAJOBA010039997">
    <property type="protein sequence ID" value="CAF4087143.1"/>
    <property type="molecule type" value="Genomic_DNA"/>
</dbReference>
<evidence type="ECO:0000313" key="3">
    <source>
        <dbReference type="EMBL" id="CAF1282272.1"/>
    </source>
</evidence>
<reference evidence="4" key="1">
    <citation type="submission" date="2021-02" db="EMBL/GenBank/DDBJ databases">
        <authorList>
            <person name="Nowell W R."/>
        </authorList>
    </citation>
    <scope>NUCLEOTIDE SEQUENCE</scope>
</reference>
<evidence type="ECO:0000313" key="5">
    <source>
        <dbReference type="Proteomes" id="UP000682733"/>
    </source>
</evidence>
<feature type="coiled-coil region" evidence="1">
    <location>
        <begin position="531"/>
        <end position="565"/>
    </location>
</feature>
<name>A0A8S2QC77_9BILA</name>
<dbReference type="AlphaFoldDB" id="A0A8S2QC77"/>
<sequence length="594" mass="67670">MATNKPSVFNFLNVTESMNTINRERLEEIRSAYANMNDTEPIENTTNNEDAKIKLLADKFSLMNDAENLVHLNKCISEQFLDVACHAILGEYLRIRTIEQRKARRNQSSPASSTIPKITTEPIAQASEASMVTKVLPQVFCQILLKKNRASMLEFCQDFLLCPLAKAASTRRLASKTISVSSVDLIGGPVPSGSTLDAFIRIQLDMRGGTIDAGRALTKLPLVDPIVLVDEFDTWYFDHLRGLFELNLVPEQQIFPHKWKLAPNTKLFYLFELPDDSTSTDQKVVQRAKNIDRPSTISLELFVEDVCEKENNGMAEDWIKALRADHIFSYDHLANLKYTEWDQLKQLPLNGRKILKSQFSEVGVQSPAKLNAECVGLSFDEMRREGFADDGLFDQMKLFFLPLTMVEEDLVVNETRWKTISTRLLTERNELVIRKQDLAIELNEKEDEYYRHDDAIRNLRRTHQSTMQKSDQARGNGGGMFQRIRKMVVGSASTSSSNTGEQTGHPIEAPPLAKSKARQNDYETFSAIELIEQHRQAMEELEPIRERLRNQIEAIQDLTDSLDESFRNAKLNSDTKSDRDLIKPNRGFIMYGPP</sequence>
<gene>
    <name evidence="3" type="ORF">OVA965_LOCUS27694</name>
    <name evidence="4" type="ORF">TMI583_LOCUS28444</name>
</gene>
<dbReference type="Proteomes" id="UP000677228">
    <property type="component" value="Unassembled WGS sequence"/>
</dbReference>
<keyword evidence="1" id="KW-0175">Coiled coil</keyword>
<proteinExistence type="predicted"/>
<feature type="region of interest" description="Disordered" evidence="2">
    <location>
        <begin position="491"/>
        <end position="514"/>
    </location>
</feature>
<evidence type="ECO:0000313" key="4">
    <source>
        <dbReference type="EMBL" id="CAF4087143.1"/>
    </source>
</evidence>
<dbReference type="Proteomes" id="UP000682733">
    <property type="component" value="Unassembled WGS sequence"/>
</dbReference>
<dbReference type="EMBL" id="CAJNOK010018431">
    <property type="protein sequence ID" value="CAF1282272.1"/>
    <property type="molecule type" value="Genomic_DNA"/>
</dbReference>
<protein>
    <submittedName>
        <fullName evidence="4">Uncharacterized protein</fullName>
    </submittedName>
</protein>
<accession>A0A8S2QC77</accession>
<feature type="non-terminal residue" evidence="4">
    <location>
        <position position="1"/>
    </location>
</feature>
<organism evidence="4 5">
    <name type="scientific">Didymodactylos carnosus</name>
    <dbReference type="NCBI Taxonomy" id="1234261"/>
    <lineage>
        <taxon>Eukaryota</taxon>
        <taxon>Metazoa</taxon>
        <taxon>Spiralia</taxon>
        <taxon>Gnathifera</taxon>
        <taxon>Rotifera</taxon>
        <taxon>Eurotatoria</taxon>
        <taxon>Bdelloidea</taxon>
        <taxon>Philodinida</taxon>
        <taxon>Philodinidae</taxon>
        <taxon>Didymodactylos</taxon>
    </lineage>
</organism>
<evidence type="ECO:0000256" key="2">
    <source>
        <dbReference type="SAM" id="MobiDB-lite"/>
    </source>
</evidence>
<comment type="caution">
    <text evidence="4">The sequence shown here is derived from an EMBL/GenBank/DDBJ whole genome shotgun (WGS) entry which is preliminary data.</text>
</comment>